<evidence type="ECO:0000313" key="1">
    <source>
        <dbReference type="EMBL" id="KAK4400296.1"/>
    </source>
</evidence>
<comment type="caution">
    <text evidence="1">The sequence shown here is derived from an EMBL/GenBank/DDBJ whole genome shotgun (WGS) entry which is preliminary data.</text>
</comment>
<sequence>MKANGEIRAVFSLASKIAQVFLLMRLTTCHGQGKMVGLRTQDKELFLVATNRPCDPLHQRVMVNLPHARNREDFLKVILVKEKLVANAHIEAGSIMTECPLLLSMST</sequence>
<proteinExistence type="predicted"/>
<reference evidence="1" key="2">
    <citation type="journal article" date="2024" name="Plant">
        <title>Genomic evolution and insights into agronomic trait innovations of Sesamum species.</title>
        <authorList>
            <person name="Miao H."/>
            <person name="Wang L."/>
            <person name="Qu L."/>
            <person name="Liu H."/>
            <person name="Sun Y."/>
            <person name="Le M."/>
            <person name="Wang Q."/>
            <person name="Wei S."/>
            <person name="Zheng Y."/>
            <person name="Lin W."/>
            <person name="Duan Y."/>
            <person name="Cao H."/>
            <person name="Xiong S."/>
            <person name="Wang X."/>
            <person name="Wei L."/>
            <person name="Li C."/>
            <person name="Ma Q."/>
            <person name="Ju M."/>
            <person name="Zhao R."/>
            <person name="Li G."/>
            <person name="Mu C."/>
            <person name="Tian Q."/>
            <person name="Mei H."/>
            <person name="Zhang T."/>
            <person name="Gao T."/>
            <person name="Zhang H."/>
        </authorList>
    </citation>
    <scope>NUCLEOTIDE SEQUENCE</scope>
    <source>
        <strain evidence="1">K16</strain>
    </source>
</reference>
<dbReference type="Proteomes" id="UP001289374">
    <property type="component" value="Unassembled WGS sequence"/>
</dbReference>
<accession>A0AAE2BWD9</accession>
<keyword evidence="2" id="KW-1185">Reference proteome</keyword>
<organism evidence="1 2">
    <name type="scientific">Sesamum angolense</name>
    <dbReference type="NCBI Taxonomy" id="2727404"/>
    <lineage>
        <taxon>Eukaryota</taxon>
        <taxon>Viridiplantae</taxon>
        <taxon>Streptophyta</taxon>
        <taxon>Embryophyta</taxon>
        <taxon>Tracheophyta</taxon>
        <taxon>Spermatophyta</taxon>
        <taxon>Magnoliopsida</taxon>
        <taxon>eudicotyledons</taxon>
        <taxon>Gunneridae</taxon>
        <taxon>Pentapetalae</taxon>
        <taxon>asterids</taxon>
        <taxon>lamiids</taxon>
        <taxon>Lamiales</taxon>
        <taxon>Pedaliaceae</taxon>
        <taxon>Sesamum</taxon>
    </lineage>
</organism>
<dbReference type="EMBL" id="JACGWL010000006">
    <property type="protein sequence ID" value="KAK4400296.1"/>
    <property type="molecule type" value="Genomic_DNA"/>
</dbReference>
<reference evidence="1" key="1">
    <citation type="submission" date="2020-06" db="EMBL/GenBank/DDBJ databases">
        <authorList>
            <person name="Li T."/>
            <person name="Hu X."/>
            <person name="Zhang T."/>
            <person name="Song X."/>
            <person name="Zhang H."/>
            <person name="Dai N."/>
            <person name="Sheng W."/>
            <person name="Hou X."/>
            <person name="Wei L."/>
        </authorList>
    </citation>
    <scope>NUCLEOTIDE SEQUENCE</scope>
    <source>
        <strain evidence="1">K16</strain>
        <tissue evidence="1">Leaf</tissue>
    </source>
</reference>
<dbReference type="AlphaFoldDB" id="A0AAE2BWD9"/>
<gene>
    <name evidence="1" type="ORF">Sango_1135700</name>
</gene>
<protein>
    <submittedName>
        <fullName evidence="1">Uncharacterized protein</fullName>
    </submittedName>
</protein>
<evidence type="ECO:0000313" key="2">
    <source>
        <dbReference type="Proteomes" id="UP001289374"/>
    </source>
</evidence>
<name>A0AAE2BWD9_9LAMI</name>